<dbReference type="PANTHER" id="PTHR12755:SF3">
    <property type="entry name" value="POLYNUCLEOTIDE 5'-HYDROXYL-KINASE NOL9"/>
    <property type="match status" value="1"/>
</dbReference>
<keyword evidence="4" id="KW-0418">Kinase</keyword>
<dbReference type="AlphaFoldDB" id="A0A1I8JD65"/>
<evidence type="ECO:0000256" key="1">
    <source>
        <dbReference type="ARBA" id="ARBA00011003"/>
    </source>
</evidence>
<reference evidence="9" key="1">
    <citation type="submission" date="2016-11" db="UniProtKB">
        <authorList>
            <consortium name="WormBaseParasite"/>
        </authorList>
    </citation>
    <scope>IDENTIFICATION</scope>
</reference>
<evidence type="ECO:0000313" key="9">
    <source>
        <dbReference type="WBParaSite" id="maker-uti_cns_0047174-snap-gene-0.5-mRNA-1"/>
    </source>
</evidence>
<feature type="region of interest" description="Disordered" evidence="6">
    <location>
        <begin position="628"/>
        <end position="657"/>
    </location>
</feature>
<comment type="similarity">
    <text evidence="1">Belongs to the Clp1 family. NOL9/GRC3 subfamily.</text>
</comment>
<dbReference type="GO" id="GO:0005524">
    <property type="term" value="F:ATP binding"/>
    <property type="evidence" value="ECO:0007669"/>
    <property type="project" value="UniProtKB-KW"/>
</dbReference>
<evidence type="ECO:0000256" key="5">
    <source>
        <dbReference type="ARBA" id="ARBA00022840"/>
    </source>
</evidence>
<evidence type="ECO:0000256" key="3">
    <source>
        <dbReference type="ARBA" id="ARBA00022741"/>
    </source>
</evidence>
<keyword evidence="5" id="KW-0067">ATP-binding</keyword>
<organism evidence="8 9">
    <name type="scientific">Macrostomum lignano</name>
    <dbReference type="NCBI Taxonomy" id="282301"/>
    <lineage>
        <taxon>Eukaryota</taxon>
        <taxon>Metazoa</taxon>
        <taxon>Spiralia</taxon>
        <taxon>Lophotrochozoa</taxon>
        <taxon>Platyhelminthes</taxon>
        <taxon>Rhabditophora</taxon>
        <taxon>Macrostomorpha</taxon>
        <taxon>Macrostomida</taxon>
        <taxon>Macrostomidae</taxon>
        <taxon>Macrostomum</taxon>
    </lineage>
</organism>
<dbReference type="InterPro" id="IPR045116">
    <property type="entry name" value="Clp1/Grc3"/>
</dbReference>
<dbReference type="WBParaSite" id="maker-uti_cns_0047174-snap-gene-0.5-mRNA-1">
    <property type="protein sequence ID" value="maker-uti_cns_0047174-snap-gene-0.5-mRNA-1"/>
    <property type="gene ID" value="maker-uti_cns_0047174-snap-gene-0.5"/>
</dbReference>
<dbReference type="SUPFAM" id="SSF52540">
    <property type="entry name" value="P-loop containing nucleoside triphosphate hydrolases"/>
    <property type="match status" value="1"/>
</dbReference>
<sequence>MSSAQLEEPKVKRKKSLQSAEVVMDPPKIDATQQERLETNEPKLTAMDTNCYKLEIANSEVSVMLFLESNVASSAATEDSIKDPIGVLFGCCQLSCLIGSVKILEFVIRRNKWRPVYSTENVSWLTVGIQFANLSTDKLDETDGTDESLTQLTKTVFDVLARNLKLFPSSQRLCALACKPLKPAGYGEAFRKHHIFRYIFAPPKVQPSCLQLITESTSYSFYLSSIQSLRSISNEFRVHLPDDELWSGRLGEAVTECLDTNRHSREQQRFVVCGPRNSGKSSVARCLINRLLSEGVASVAYLDCDPGQTEFTPPGFVSLTLVQSPLLGPPFTHQVFGFGETACSEYDNADSSSNPRPSILAACCLGGCSPGSPRDYLSAVASLATAAADLDPATVPLVANTMGWTNGLGLLLLCETIRLLSPSYVVQIESESPNRNLPSLLTPGYLLSESAPRFRACQSDYPGGNAQVGHLLICVPGRLRSQPTRYGAPQQRELSVLATVLPLSNCPVYRVPFDAFVGVYISGGNSRINDSLDRVLNASLVGLCTADEDADLQASSGAPQRQLRRLNRLPSRHSCLGVGLVRCVDSNNRQVCLQTWTPSEHLARVRFLLHNIPDLPLPFLDKLQSSDRLAEEGESAAASQQQQQQPPPYVGEMPDCGIGSLRLRAERRPLKHHHLQRR</sequence>
<dbReference type="PANTHER" id="PTHR12755">
    <property type="entry name" value="CLEAVAGE/POLYADENYLATION FACTOR IA SUBUNIT CLP1P"/>
    <property type="match status" value="1"/>
</dbReference>
<dbReference type="GO" id="GO:0051731">
    <property type="term" value="F:polynucleotide 5'-hydroxyl-kinase activity"/>
    <property type="evidence" value="ECO:0007669"/>
    <property type="project" value="InterPro"/>
</dbReference>
<accession>A0A1I8JD65</accession>
<dbReference type="Pfam" id="PF16575">
    <property type="entry name" value="CLP1_P"/>
    <property type="match status" value="1"/>
</dbReference>
<evidence type="ECO:0000259" key="7">
    <source>
        <dbReference type="Pfam" id="PF16575"/>
    </source>
</evidence>
<evidence type="ECO:0000256" key="4">
    <source>
        <dbReference type="ARBA" id="ARBA00022777"/>
    </source>
</evidence>
<name>A0A1I8JD65_9PLAT</name>
<dbReference type="Proteomes" id="UP000095280">
    <property type="component" value="Unplaced"/>
</dbReference>
<dbReference type="Gene3D" id="3.40.50.300">
    <property type="entry name" value="P-loop containing nucleotide triphosphate hydrolases"/>
    <property type="match status" value="1"/>
</dbReference>
<evidence type="ECO:0000256" key="2">
    <source>
        <dbReference type="ARBA" id="ARBA00022679"/>
    </source>
</evidence>
<evidence type="ECO:0000256" key="6">
    <source>
        <dbReference type="SAM" id="MobiDB-lite"/>
    </source>
</evidence>
<evidence type="ECO:0000313" key="8">
    <source>
        <dbReference type="Proteomes" id="UP000095280"/>
    </source>
</evidence>
<dbReference type="InterPro" id="IPR027417">
    <property type="entry name" value="P-loop_NTPase"/>
</dbReference>
<keyword evidence="2" id="KW-0808">Transferase</keyword>
<keyword evidence="8" id="KW-1185">Reference proteome</keyword>
<keyword evidence="3" id="KW-0547">Nucleotide-binding</keyword>
<dbReference type="GO" id="GO:0000448">
    <property type="term" value="P:cleavage in ITS2 between 5.8S rRNA and LSU-rRNA of tricistronic rRNA transcript (SSU-rRNA, 5.8S rRNA, LSU-rRNA)"/>
    <property type="evidence" value="ECO:0007669"/>
    <property type="project" value="TreeGrafter"/>
</dbReference>
<proteinExistence type="inferred from homology"/>
<dbReference type="InterPro" id="IPR032319">
    <property type="entry name" value="CLP1_P"/>
</dbReference>
<feature type="domain" description="Clp1 P-loop" evidence="7">
    <location>
        <begin position="274"/>
        <end position="439"/>
    </location>
</feature>
<feature type="region of interest" description="Disordered" evidence="6">
    <location>
        <begin position="1"/>
        <end position="30"/>
    </location>
</feature>
<protein>
    <submittedName>
        <fullName evidence="9">CLP1_P domain-containing protein</fullName>
    </submittedName>
</protein>
<dbReference type="GO" id="GO:0005634">
    <property type="term" value="C:nucleus"/>
    <property type="evidence" value="ECO:0007669"/>
    <property type="project" value="TreeGrafter"/>
</dbReference>
<feature type="compositionally biased region" description="Low complexity" evidence="6">
    <location>
        <begin position="635"/>
        <end position="644"/>
    </location>
</feature>